<protein>
    <submittedName>
        <fullName evidence="2 3">Uncharacterized protein</fullName>
    </submittedName>
</protein>
<reference evidence="3" key="5">
    <citation type="submission" date="2015-06" db="UniProtKB">
        <authorList>
            <consortium name="EnsemblFungi"/>
        </authorList>
    </citation>
    <scope>IDENTIFICATION</scope>
    <source>
        <strain evidence="3">ATCC 64411</strain>
    </source>
</reference>
<accession>A0A0C4DZ92</accession>
<feature type="compositionally biased region" description="Basic and acidic residues" evidence="1">
    <location>
        <begin position="84"/>
        <end position="102"/>
    </location>
</feature>
<dbReference type="EMBL" id="GL876969">
    <property type="protein sequence ID" value="KLU86371.1"/>
    <property type="molecule type" value="Genomic_DNA"/>
</dbReference>
<evidence type="ECO:0000313" key="3">
    <source>
        <dbReference type="EnsemblFungi" id="MAPG_05385T0"/>
    </source>
</evidence>
<evidence type="ECO:0000313" key="4">
    <source>
        <dbReference type="Proteomes" id="UP000011715"/>
    </source>
</evidence>
<reference evidence="2" key="1">
    <citation type="submission" date="2010-05" db="EMBL/GenBank/DDBJ databases">
        <title>The Genome Sequence of Magnaporthe poae strain ATCC 64411.</title>
        <authorList>
            <consortium name="The Broad Institute Genome Sequencing Platform"/>
            <consortium name="Broad Institute Genome Sequencing Center for Infectious Disease"/>
            <person name="Ma L.-J."/>
            <person name="Dead R."/>
            <person name="Young S."/>
            <person name="Zeng Q."/>
            <person name="Koehrsen M."/>
            <person name="Alvarado L."/>
            <person name="Berlin A."/>
            <person name="Chapman S.B."/>
            <person name="Chen Z."/>
            <person name="Freedman E."/>
            <person name="Gellesch M."/>
            <person name="Goldberg J."/>
            <person name="Griggs A."/>
            <person name="Gujja S."/>
            <person name="Heilman E.R."/>
            <person name="Heiman D."/>
            <person name="Hepburn T."/>
            <person name="Howarth C."/>
            <person name="Jen D."/>
            <person name="Larson L."/>
            <person name="Mehta T."/>
            <person name="Neiman D."/>
            <person name="Pearson M."/>
            <person name="Roberts A."/>
            <person name="Saif S."/>
            <person name="Shea T."/>
            <person name="Shenoy N."/>
            <person name="Sisk P."/>
            <person name="Stolte C."/>
            <person name="Sykes S."/>
            <person name="Walk T."/>
            <person name="White J."/>
            <person name="Yandava C."/>
            <person name="Haas B."/>
            <person name="Nusbaum C."/>
            <person name="Birren B."/>
        </authorList>
    </citation>
    <scope>NUCLEOTIDE SEQUENCE</scope>
    <source>
        <strain evidence="2">ATCC 64411</strain>
    </source>
</reference>
<dbReference type="AlphaFoldDB" id="A0A0C4DZ92"/>
<keyword evidence="4" id="KW-1185">Reference proteome</keyword>
<dbReference type="eggNOG" id="ENOG502RN7J">
    <property type="taxonomic scope" value="Eukaryota"/>
</dbReference>
<reference evidence="4" key="2">
    <citation type="submission" date="2010-05" db="EMBL/GenBank/DDBJ databases">
        <title>The genome sequence of Magnaporthe poae strain ATCC 64411.</title>
        <authorList>
            <person name="Ma L.-J."/>
            <person name="Dead R."/>
            <person name="Young S."/>
            <person name="Zeng Q."/>
            <person name="Koehrsen M."/>
            <person name="Alvarado L."/>
            <person name="Berlin A."/>
            <person name="Chapman S.B."/>
            <person name="Chen Z."/>
            <person name="Freedman E."/>
            <person name="Gellesch M."/>
            <person name="Goldberg J."/>
            <person name="Griggs A."/>
            <person name="Gujja S."/>
            <person name="Heilman E.R."/>
            <person name="Heiman D."/>
            <person name="Hepburn T."/>
            <person name="Howarth C."/>
            <person name="Jen D."/>
            <person name="Larson L."/>
            <person name="Mehta T."/>
            <person name="Neiman D."/>
            <person name="Pearson M."/>
            <person name="Roberts A."/>
            <person name="Saif S."/>
            <person name="Shea T."/>
            <person name="Shenoy N."/>
            <person name="Sisk P."/>
            <person name="Stolte C."/>
            <person name="Sykes S."/>
            <person name="Walk T."/>
            <person name="White J."/>
            <person name="Yandava C."/>
            <person name="Haas B."/>
            <person name="Nusbaum C."/>
            <person name="Birren B."/>
        </authorList>
    </citation>
    <scope>NUCLEOTIDE SEQUENCE [LARGE SCALE GENOMIC DNA]</scope>
    <source>
        <strain evidence="4">ATCC 64411 / 73-15</strain>
    </source>
</reference>
<feature type="region of interest" description="Disordered" evidence="1">
    <location>
        <begin position="1"/>
        <end position="58"/>
    </location>
</feature>
<organism evidence="3 4">
    <name type="scientific">Magnaporthiopsis poae (strain ATCC 64411 / 73-15)</name>
    <name type="common">Kentucky bluegrass fungus</name>
    <name type="synonym">Magnaporthe poae</name>
    <dbReference type="NCBI Taxonomy" id="644358"/>
    <lineage>
        <taxon>Eukaryota</taxon>
        <taxon>Fungi</taxon>
        <taxon>Dikarya</taxon>
        <taxon>Ascomycota</taxon>
        <taxon>Pezizomycotina</taxon>
        <taxon>Sordariomycetes</taxon>
        <taxon>Sordariomycetidae</taxon>
        <taxon>Magnaporthales</taxon>
        <taxon>Magnaporthaceae</taxon>
        <taxon>Magnaporthiopsis</taxon>
    </lineage>
</organism>
<reference evidence="3" key="4">
    <citation type="journal article" date="2015" name="G3 (Bethesda)">
        <title>Genome sequences of three phytopathogenic species of the Magnaporthaceae family of fungi.</title>
        <authorList>
            <person name="Okagaki L.H."/>
            <person name="Nunes C.C."/>
            <person name="Sailsbery J."/>
            <person name="Clay B."/>
            <person name="Brown D."/>
            <person name="John T."/>
            <person name="Oh Y."/>
            <person name="Young N."/>
            <person name="Fitzgerald M."/>
            <person name="Haas B.J."/>
            <person name="Zeng Q."/>
            <person name="Young S."/>
            <person name="Adiconis X."/>
            <person name="Fan L."/>
            <person name="Levin J.Z."/>
            <person name="Mitchell T.K."/>
            <person name="Okubara P.A."/>
            <person name="Farman M.L."/>
            <person name="Kohn L.M."/>
            <person name="Birren B."/>
            <person name="Ma L.-J."/>
            <person name="Dean R.A."/>
        </authorList>
    </citation>
    <scope>NUCLEOTIDE SEQUENCE</scope>
    <source>
        <strain evidence="3">ATCC 64411 / 73-15</strain>
    </source>
</reference>
<evidence type="ECO:0000256" key="1">
    <source>
        <dbReference type="SAM" id="MobiDB-lite"/>
    </source>
</evidence>
<reference evidence="2" key="3">
    <citation type="submission" date="2011-03" db="EMBL/GenBank/DDBJ databases">
        <title>Annotation of Magnaporthe poae ATCC 64411.</title>
        <authorList>
            <person name="Ma L.-J."/>
            <person name="Dead R."/>
            <person name="Young S.K."/>
            <person name="Zeng Q."/>
            <person name="Gargeya S."/>
            <person name="Fitzgerald M."/>
            <person name="Haas B."/>
            <person name="Abouelleil A."/>
            <person name="Alvarado L."/>
            <person name="Arachchi H.M."/>
            <person name="Berlin A."/>
            <person name="Brown A."/>
            <person name="Chapman S.B."/>
            <person name="Chen Z."/>
            <person name="Dunbar C."/>
            <person name="Freedman E."/>
            <person name="Gearin G."/>
            <person name="Gellesch M."/>
            <person name="Goldberg J."/>
            <person name="Griggs A."/>
            <person name="Gujja S."/>
            <person name="Heiman D."/>
            <person name="Howarth C."/>
            <person name="Larson L."/>
            <person name="Lui A."/>
            <person name="MacDonald P.J.P."/>
            <person name="Mehta T."/>
            <person name="Montmayeur A."/>
            <person name="Murphy C."/>
            <person name="Neiman D."/>
            <person name="Pearson M."/>
            <person name="Priest M."/>
            <person name="Roberts A."/>
            <person name="Saif S."/>
            <person name="Shea T."/>
            <person name="Shenoy N."/>
            <person name="Sisk P."/>
            <person name="Stolte C."/>
            <person name="Sykes S."/>
            <person name="Yandava C."/>
            <person name="Wortman J."/>
            <person name="Nusbaum C."/>
            <person name="Birren B."/>
        </authorList>
    </citation>
    <scope>NUCLEOTIDE SEQUENCE</scope>
    <source>
        <strain evidence="2">ATCC 64411</strain>
    </source>
</reference>
<feature type="region of interest" description="Disordered" evidence="1">
    <location>
        <begin position="70"/>
        <end position="133"/>
    </location>
</feature>
<proteinExistence type="predicted"/>
<gene>
    <name evidence="2" type="ORF">MAPG_05385</name>
</gene>
<dbReference type="EnsemblFungi" id="MAPG_05385T0">
    <property type="protein sequence ID" value="MAPG_05385T0"/>
    <property type="gene ID" value="MAPG_05385"/>
</dbReference>
<dbReference type="VEuPathDB" id="FungiDB:MAPG_05385"/>
<evidence type="ECO:0000313" key="2">
    <source>
        <dbReference type="EMBL" id="KLU86371.1"/>
    </source>
</evidence>
<dbReference type="EMBL" id="ADBL01001278">
    <property type="status" value="NOT_ANNOTATED_CDS"/>
    <property type="molecule type" value="Genomic_DNA"/>
</dbReference>
<dbReference type="OrthoDB" id="10522317at2759"/>
<dbReference type="Proteomes" id="UP000011715">
    <property type="component" value="Unassembled WGS sequence"/>
</dbReference>
<sequence>MHSSVAAPFRRPRKDLEPDGGAIYFSPLSSPRHHATALADNASESSGDWKDDTTASSDWCNASHADLEADWEPCGQALTGDDVLGDRGRDDERSSGSDKADADYAAEPPPHNANSAVGGERVADGTAPTAAAATSGRLDEIEYQRRFGPQIEAWLSDVERRAAQNTNVYLRDGVTLNPARAPYVSLQGGGSGSWDASGCDGKFWKWSILLQRWIHVDDATGMLLIYPKQLMH</sequence>
<name>A0A0C4DZ92_MAGP6</name>